<dbReference type="AlphaFoldDB" id="A0A9P5Q7J6"/>
<name>A0A9P5Q7J6_9AGAR</name>
<dbReference type="Proteomes" id="UP000772434">
    <property type="component" value="Unassembled WGS sequence"/>
</dbReference>
<dbReference type="GO" id="GO:0006270">
    <property type="term" value="P:DNA replication initiation"/>
    <property type="evidence" value="ECO:0007669"/>
    <property type="project" value="UniProtKB-UniRule"/>
</dbReference>
<evidence type="ECO:0000256" key="4">
    <source>
        <dbReference type="ARBA" id="ARBA00022705"/>
    </source>
</evidence>
<feature type="compositionally biased region" description="Basic residues" evidence="8">
    <location>
        <begin position="361"/>
        <end position="371"/>
    </location>
</feature>
<accession>A0A9P5Q7J6</accession>
<dbReference type="InterPro" id="IPR040203">
    <property type="entry name" value="Sld2"/>
</dbReference>
<comment type="subcellular location">
    <subcellularLocation>
        <location evidence="1 7">Nucleus</location>
    </subcellularLocation>
</comment>
<organism evidence="9 10">
    <name type="scientific">Rhodocollybia butyracea</name>
    <dbReference type="NCBI Taxonomy" id="206335"/>
    <lineage>
        <taxon>Eukaryota</taxon>
        <taxon>Fungi</taxon>
        <taxon>Dikarya</taxon>
        <taxon>Basidiomycota</taxon>
        <taxon>Agaricomycotina</taxon>
        <taxon>Agaricomycetes</taxon>
        <taxon>Agaricomycetidae</taxon>
        <taxon>Agaricales</taxon>
        <taxon>Marasmiineae</taxon>
        <taxon>Omphalotaceae</taxon>
        <taxon>Rhodocollybia</taxon>
    </lineage>
</organism>
<dbReference type="InterPro" id="IPR021110">
    <property type="entry name" value="DNA_rep_checkpnt_protein"/>
</dbReference>
<proteinExistence type="inferred from homology"/>
<dbReference type="PANTHER" id="PTHR28124">
    <property type="entry name" value="DNA REPLICATION REGULATOR SLD2"/>
    <property type="match status" value="1"/>
</dbReference>
<comment type="similarity">
    <text evidence="2 7">Belongs to the SLD2 family.</text>
</comment>
<feature type="compositionally biased region" description="Polar residues" evidence="8">
    <location>
        <begin position="236"/>
        <end position="254"/>
    </location>
</feature>
<evidence type="ECO:0000313" key="10">
    <source>
        <dbReference type="Proteomes" id="UP000772434"/>
    </source>
</evidence>
<dbReference type="GO" id="GO:1902977">
    <property type="term" value="P:mitotic DNA replication preinitiation complex assembly"/>
    <property type="evidence" value="ECO:0007669"/>
    <property type="project" value="TreeGrafter"/>
</dbReference>
<evidence type="ECO:0000313" key="9">
    <source>
        <dbReference type="EMBL" id="KAF9076085.1"/>
    </source>
</evidence>
<keyword evidence="6 7" id="KW-0131">Cell cycle</keyword>
<feature type="compositionally biased region" description="Basic and acidic residues" evidence="8">
    <location>
        <begin position="284"/>
        <end position="293"/>
    </location>
</feature>
<dbReference type="GO" id="GO:0003688">
    <property type="term" value="F:DNA replication origin binding"/>
    <property type="evidence" value="ECO:0007669"/>
    <property type="project" value="TreeGrafter"/>
</dbReference>
<gene>
    <name evidence="9" type="ORF">BDP27DRAFT_1358150</name>
</gene>
<keyword evidence="4 7" id="KW-0235">DNA replication</keyword>
<evidence type="ECO:0000256" key="5">
    <source>
        <dbReference type="ARBA" id="ARBA00023242"/>
    </source>
</evidence>
<dbReference type="EMBL" id="JADNRY010000007">
    <property type="protein sequence ID" value="KAF9076085.1"/>
    <property type="molecule type" value="Genomic_DNA"/>
</dbReference>
<feature type="compositionally biased region" description="Polar residues" evidence="8">
    <location>
        <begin position="77"/>
        <end position="105"/>
    </location>
</feature>
<comment type="caution">
    <text evidence="9">The sequence shown here is derived from an EMBL/GenBank/DDBJ whole genome shotgun (WGS) entry which is preliminary data.</text>
</comment>
<dbReference type="Pfam" id="PF11719">
    <property type="entry name" value="Drc1-Sld2"/>
    <property type="match status" value="1"/>
</dbReference>
<dbReference type="PANTHER" id="PTHR28124:SF1">
    <property type="entry name" value="DNA REPLICATION REGULATOR SLD2"/>
    <property type="match status" value="1"/>
</dbReference>
<evidence type="ECO:0000256" key="6">
    <source>
        <dbReference type="ARBA" id="ARBA00023306"/>
    </source>
</evidence>
<dbReference type="OrthoDB" id="8775810at2759"/>
<dbReference type="GO" id="GO:0031261">
    <property type="term" value="C:DNA replication preinitiation complex"/>
    <property type="evidence" value="ECO:0007669"/>
    <property type="project" value="TreeGrafter"/>
</dbReference>
<feature type="compositionally biased region" description="Polar residues" evidence="8">
    <location>
        <begin position="263"/>
        <end position="283"/>
    </location>
</feature>
<dbReference type="GO" id="GO:0003697">
    <property type="term" value="F:single-stranded DNA binding"/>
    <property type="evidence" value="ECO:0007669"/>
    <property type="project" value="TreeGrafter"/>
</dbReference>
<dbReference type="GO" id="GO:0000727">
    <property type="term" value="P:double-strand break repair via break-induced replication"/>
    <property type="evidence" value="ECO:0007669"/>
    <property type="project" value="TreeGrafter"/>
</dbReference>
<keyword evidence="5 7" id="KW-0539">Nucleus</keyword>
<comment type="function">
    <text evidence="7">Has a role in the initiation of DNA replication. Required at S-phase checkpoint.</text>
</comment>
<evidence type="ECO:0000256" key="8">
    <source>
        <dbReference type="SAM" id="MobiDB-lite"/>
    </source>
</evidence>
<sequence>MEEVASVRSEIKAWEREFQVKHERAPTVDDIREDQYIASKYKLYKKLTKANPPTKLATSKAETSARPATPPRKTERNSSVISKSRALETTSALSSYNPFSPQKTQGKQKELAKAPHAPANPFATPSKAKPKPRMREPSPVYESAPALVLPTNLPPAPPTAVTRARKRLRGEPVSPSPNKDKRRRIVSHDSDASSSGDADEAIGNSSFVADSPLKGSSFKSLFEDASGAPAKVKSALTRTKSTSGLFGPIRSQSVPVEDDLEFLSSSKPQPRPKNNLSLSSKLMTSKDDLHTVRDAAPQASQARAAPSTEGILSNGAKSGKRRLPDSDSEAEQKPFTSALLLPPSPPRENSSQRPIDVLNKGKGKATSRKKTRLDDDDDSDMDGDVKVVSIASRPTQPISTEDDSDIGLDFDPLAWYNRRAADDREEGERVNGTFEVDLPDKLKRVLALSASDIKARDLQEETVAESLIYGRRTTHYEPSKGGEIWDVGDVAKGGQQEEEGIWIGAVDDEDWEGEPVPWEVGEL</sequence>
<dbReference type="Gene3D" id="1.10.10.1460">
    <property type="match status" value="1"/>
</dbReference>
<reference evidence="9" key="1">
    <citation type="submission" date="2020-11" db="EMBL/GenBank/DDBJ databases">
        <authorList>
            <consortium name="DOE Joint Genome Institute"/>
            <person name="Ahrendt S."/>
            <person name="Riley R."/>
            <person name="Andreopoulos W."/>
            <person name="Labutti K."/>
            <person name="Pangilinan J."/>
            <person name="Ruiz-Duenas F.J."/>
            <person name="Barrasa J.M."/>
            <person name="Sanchez-Garcia M."/>
            <person name="Camarero S."/>
            <person name="Miyauchi S."/>
            <person name="Serrano A."/>
            <person name="Linde D."/>
            <person name="Babiker R."/>
            <person name="Drula E."/>
            <person name="Ayuso-Fernandez I."/>
            <person name="Pacheco R."/>
            <person name="Padilla G."/>
            <person name="Ferreira P."/>
            <person name="Barriuso J."/>
            <person name="Kellner H."/>
            <person name="Castanera R."/>
            <person name="Alfaro M."/>
            <person name="Ramirez L."/>
            <person name="Pisabarro A.G."/>
            <person name="Kuo A."/>
            <person name="Tritt A."/>
            <person name="Lipzen A."/>
            <person name="He G."/>
            <person name="Yan M."/>
            <person name="Ng V."/>
            <person name="Cullen D."/>
            <person name="Martin F."/>
            <person name="Rosso M.-N."/>
            <person name="Henrissat B."/>
            <person name="Hibbett D."/>
            <person name="Martinez A.T."/>
            <person name="Grigoriev I.V."/>
        </authorList>
    </citation>
    <scope>NUCLEOTIDE SEQUENCE</scope>
    <source>
        <strain evidence="9">AH 40177</strain>
    </source>
</reference>
<evidence type="ECO:0000256" key="7">
    <source>
        <dbReference type="RuleBase" id="RU367067"/>
    </source>
</evidence>
<feature type="region of interest" description="Disordered" evidence="8">
    <location>
        <begin position="47"/>
        <end position="211"/>
    </location>
</feature>
<evidence type="ECO:0000256" key="3">
    <source>
        <dbReference type="ARBA" id="ARBA00018363"/>
    </source>
</evidence>
<feature type="region of interest" description="Disordered" evidence="8">
    <location>
        <begin position="227"/>
        <end position="406"/>
    </location>
</feature>
<evidence type="ECO:0000256" key="1">
    <source>
        <dbReference type="ARBA" id="ARBA00004123"/>
    </source>
</evidence>
<evidence type="ECO:0000256" key="2">
    <source>
        <dbReference type="ARBA" id="ARBA00007276"/>
    </source>
</evidence>
<feature type="compositionally biased region" description="Low complexity" evidence="8">
    <location>
        <begin position="294"/>
        <end position="307"/>
    </location>
</feature>
<keyword evidence="10" id="KW-1185">Reference proteome</keyword>
<protein>
    <recommendedName>
        <fullName evidence="3 7">DNA replication regulator SLD2</fullName>
    </recommendedName>
</protein>